<organism evidence="3 5">
    <name type="scientific">Plasmodiophora brassicae</name>
    <name type="common">Clubroot disease agent</name>
    <dbReference type="NCBI Taxonomy" id="37360"/>
    <lineage>
        <taxon>Eukaryota</taxon>
        <taxon>Sar</taxon>
        <taxon>Rhizaria</taxon>
        <taxon>Endomyxa</taxon>
        <taxon>Phytomyxea</taxon>
        <taxon>Plasmodiophorida</taxon>
        <taxon>Plasmodiophoridae</taxon>
        <taxon>Plasmodiophora</taxon>
    </lineage>
</organism>
<evidence type="ECO:0000313" key="4">
    <source>
        <dbReference type="EMBL" id="SPR01808.1"/>
    </source>
</evidence>
<dbReference type="Proteomes" id="UP000290189">
    <property type="component" value="Unassembled WGS sequence"/>
</dbReference>
<dbReference type="STRING" id="37360.A0A0G4INS9"/>
<dbReference type="Proteomes" id="UP000039324">
    <property type="component" value="Unassembled WGS sequence"/>
</dbReference>
<dbReference type="GO" id="GO:0007062">
    <property type="term" value="P:sister chromatid cohesion"/>
    <property type="evidence" value="ECO:0007669"/>
    <property type="project" value="UniProtKB-ARBA"/>
</dbReference>
<dbReference type="InterPro" id="IPR016024">
    <property type="entry name" value="ARM-type_fold"/>
</dbReference>
<dbReference type="InterPro" id="IPR013721">
    <property type="entry name" value="STAG"/>
</dbReference>
<dbReference type="EMBL" id="CDSF01000077">
    <property type="protein sequence ID" value="CEO96849.1"/>
    <property type="molecule type" value="Genomic_DNA"/>
</dbReference>
<dbReference type="InterPro" id="IPR039662">
    <property type="entry name" value="Cohesin_Scc3/SA"/>
</dbReference>
<dbReference type="PANTHER" id="PTHR11199:SF0">
    <property type="entry name" value="LD34181P-RELATED"/>
    <property type="match status" value="1"/>
</dbReference>
<feature type="domain" description="SCD" evidence="2">
    <location>
        <begin position="413"/>
        <end position="497"/>
    </location>
</feature>
<feature type="region of interest" description="Disordered" evidence="1">
    <location>
        <begin position="1116"/>
        <end position="1151"/>
    </location>
</feature>
<geneLocation type="mitochondrion" evidence="4"/>
<evidence type="ECO:0000256" key="1">
    <source>
        <dbReference type="SAM" id="MobiDB-lite"/>
    </source>
</evidence>
<reference evidence="4 6" key="2">
    <citation type="submission" date="2018-03" db="EMBL/GenBank/DDBJ databases">
        <authorList>
            <person name="Fogelqvist J."/>
        </authorList>
    </citation>
    <scope>NUCLEOTIDE SEQUENCE [LARGE SCALE GENOMIC DNA]</scope>
</reference>
<feature type="compositionally biased region" description="Low complexity" evidence="1">
    <location>
        <begin position="158"/>
        <end position="170"/>
    </location>
</feature>
<dbReference type="Gene3D" id="1.25.10.10">
    <property type="entry name" value="Leucine-rich Repeat Variant"/>
    <property type="match status" value="1"/>
</dbReference>
<dbReference type="InterPro" id="IPR020839">
    <property type="entry name" value="SCD"/>
</dbReference>
<protein>
    <recommendedName>
        <fullName evidence="2">SCD domain-containing protein</fullName>
    </recommendedName>
</protein>
<feature type="compositionally biased region" description="Basic residues" evidence="1">
    <location>
        <begin position="147"/>
        <end position="157"/>
    </location>
</feature>
<dbReference type="OMA" id="FGWMLND"/>
<dbReference type="PROSITE" id="PS51425">
    <property type="entry name" value="SCD"/>
    <property type="match status" value="1"/>
</dbReference>
<dbReference type="InterPro" id="IPR011989">
    <property type="entry name" value="ARM-like"/>
</dbReference>
<sequence>MQTITSQFQNDTQTRAPCALSAIDSTLSRVDSELPTAQSRPHMAVRASRPRPGKPTHTAFFWRRLDWEVLRRWPSCSRCSSPLHFILVSGCGAGMSSGMTTPRRRSSRIRVERHPASMVDLPGEGTDDDTLSDVATDDDDEEEPVPKRMKTPSKKKGSVTPSSVRSQSRSKSMRNTPSRRNVRPVQPDEFISEDTDEDDGQLKLIDVLLDSTSKARSMKEAAASWKALFDHDTELAVASIVSLLLNCCGSRKRVPADILNSDLTESSLMKPFEQSAKTHGAHFGVSNPSKGAAKKFEARMRQFVYAWITVLLPDAVFESDVLNRVLEWVVAVSRNGLRTFRLTACCFAFAIGDALITAHGQIKSDLGAAEKAMSGAGSRNKRQQQQLKSDCAEYQSQLTHLHELILSIYQDVFVARYRDVHPAVRETSIETVTQWILHYPPFATVDSFKYLGWALNSSQASVRGCAVRSIACLVRSDAVRPKMESFLNRFIKRIIEMHNDIDPHVAASAIDTCTAILVQDDVLTDVEVFGEVSPLLWDKNRAIREAAARYIFEDSFSTSASENSDMLEDIEQLFTIYIEGRPPSVQFDVSVACLVDLFFYKVKCLRDASAIVATLRKSPETQTEENASLRSAFISQLLVACSQMAATGLDHILGFSQTRLTRAQTEMQSAAAASFSNLRCDPDFTELVTMFQAESTVIIALCDFLLGGPADEMVTIPSCLTSVLVAAFNRETSPSRLRPLANALSMLSARSPDAERALEEISVQLIQSAQAHSVDDSDDARLQRSACYARTHCLAQQAQCDALLESQVFDSALQRCVTDLSADHEDVDIIDSVTVASLLKVAHACILWKFAKLSEEAGDHGLETTHNRFSVVLECLSSLFRICDTFPSNAEDGVTPELLCAIAADLSAASLGKPSIRHWLTDDLFHQLYDVIAQHPGSEEIVKSAALLVCSFCPQHVEIASTLLCQLYVNDSAGDENVINDISGIIKAMVTFLRGKRPQSLAQAIVEALESSFEDGRDKQALMMAKRLSLSYGLTATPDAQFDRILIAGIDHVVMGQATSKFLSLLHPFMQRCAISVLPGVIRHLDDVISQILEDDDSELRPALIDLKKGIMKRLGAAASGEPQPAGEPASEITHDANTVEGEPPDHRSEL</sequence>
<proteinExistence type="predicted"/>
<gene>
    <name evidence="3" type="ORF">PBRA_005453</name>
    <name evidence="4" type="ORF">PLBR_LOCUS9023</name>
</gene>
<reference evidence="3 5" key="1">
    <citation type="submission" date="2015-02" db="EMBL/GenBank/DDBJ databases">
        <authorList>
            <person name="Chooi Y.-H."/>
        </authorList>
    </citation>
    <scope>NUCLEOTIDE SEQUENCE [LARGE SCALE GENOMIC DNA]</scope>
    <source>
        <strain evidence="3">E3</strain>
    </source>
</reference>
<feature type="region of interest" description="Disordered" evidence="1">
    <location>
        <begin position="93"/>
        <end position="197"/>
    </location>
</feature>
<feature type="compositionally biased region" description="Acidic residues" evidence="1">
    <location>
        <begin position="125"/>
        <end position="143"/>
    </location>
</feature>
<evidence type="ECO:0000313" key="3">
    <source>
        <dbReference type="EMBL" id="CEO96849.1"/>
    </source>
</evidence>
<dbReference type="AlphaFoldDB" id="A0A0G4INS9"/>
<dbReference type="GO" id="GO:0008278">
    <property type="term" value="C:cohesin complex"/>
    <property type="evidence" value="ECO:0007669"/>
    <property type="project" value="TreeGrafter"/>
</dbReference>
<evidence type="ECO:0000313" key="6">
    <source>
        <dbReference type="Proteomes" id="UP000290189"/>
    </source>
</evidence>
<keyword evidence="5" id="KW-1185">Reference proteome</keyword>
<dbReference type="Pfam" id="PF08514">
    <property type="entry name" value="STAG"/>
    <property type="match status" value="1"/>
</dbReference>
<dbReference type="EMBL" id="OVEO01000019">
    <property type="protein sequence ID" value="SPR01808.1"/>
    <property type="molecule type" value="Genomic_DNA"/>
</dbReference>
<evidence type="ECO:0000313" key="5">
    <source>
        <dbReference type="Proteomes" id="UP000039324"/>
    </source>
</evidence>
<evidence type="ECO:0000259" key="2">
    <source>
        <dbReference type="PROSITE" id="PS51425"/>
    </source>
</evidence>
<dbReference type="GO" id="GO:0005634">
    <property type="term" value="C:nucleus"/>
    <property type="evidence" value="ECO:0007669"/>
    <property type="project" value="TreeGrafter"/>
</dbReference>
<dbReference type="SUPFAM" id="SSF48371">
    <property type="entry name" value="ARM repeat"/>
    <property type="match status" value="1"/>
</dbReference>
<dbReference type="OrthoDB" id="498590at2759"/>
<dbReference type="GO" id="GO:0000785">
    <property type="term" value="C:chromatin"/>
    <property type="evidence" value="ECO:0007669"/>
    <property type="project" value="TreeGrafter"/>
</dbReference>
<dbReference type="GO" id="GO:0003682">
    <property type="term" value="F:chromatin binding"/>
    <property type="evidence" value="ECO:0007669"/>
    <property type="project" value="TreeGrafter"/>
</dbReference>
<dbReference type="Pfam" id="PF21581">
    <property type="entry name" value="SCD"/>
    <property type="match status" value="1"/>
</dbReference>
<accession>A0A0G4INS9</accession>
<name>A0A0G4INS9_PLABS</name>
<keyword evidence="4" id="KW-0496">Mitochondrion</keyword>
<dbReference type="PANTHER" id="PTHR11199">
    <property type="entry name" value="STROMAL ANTIGEN"/>
    <property type="match status" value="1"/>
</dbReference>